<keyword evidence="5" id="KW-1185">Reference proteome</keyword>
<dbReference type="PANTHER" id="PTHR42760">
    <property type="entry name" value="SHORT-CHAIN DEHYDROGENASES/REDUCTASES FAMILY MEMBER"/>
    <property type="match status" value="1"/>
</dbReference>
<evidence type="ECO:0000313" key="5">
    <source>
        <dbReference type="Proteomes" id="UP000018144"/>
    </source>
</evidence>
<dbReference type="PRINTS" id="PR00081">
    <property type="entry name" value="GDHRDH"/>
</dbReference>
<evidence type="ECO:0000256" key="2">
    <source>
        <dbReference type="ARBA" id="ARBA00022857"/>
    </source>
</evidence>
<dbReference type="InterPro" id="IPR036291">
    <property type="entry name" value="NAD(P)-bd_dom_sf"/>
</dbReference>
<proteinExistence type="inferred from homology"/>
<dbReference type="PANTHER" id="PTHR42760:SF115">
    <property type="entry name" value="3-OXOACYL-[ACYL-CARRIER-PROTEIN] REDUCTASE FABG"/>
    <property type="match status" value="1"/>
</dbReference>
<sequence>MAAAPRTTTDFTCEGKVALVTGGNRGLGYAFCLALAESGASIAILDIGTPNDTGLSALRALGVKAEFYSCDVSSASSVDTVVKQVAADFGGIDICINAAGIVKDEPFLETSLENIQRTLNVNTIGAFLVAQSCGRVMAEQGKERGGSIIFIATLTSYQATPIQKISIYSASKAALRGLIKPMAMEMAPYGVRVNSISPGYMLTDMTRELEKQQPGLIEGFNKEAMLGRMGKPEELRGVVLLLASQAGSYITGQDFLVEGGVSSW</sequence>
<dbReference type="EMBL" id="HF935209">
    <property type="protein sequence ID" value="CCX04581.1"/>
    <property type="molecule type" value="Genomic_DNA"/>
</dbReference>
<accession>U4KUV3</accession>
<dbReference type="AlphaFoldDB" id="U4KUV3"/>
<organism evidence="4 5">
    <name type="scientific">Pyronema omphalodes (strain CBS 100304)</name>
    <name type="common">Pyronema confluens</name>
    <dbReference type="NCBI Taxonomy" id="1076935"/>
    <lineage>
        <taxon>Eukaryota</taxon>
        <taxon>Fungi</taxon>
        <taxon>Dikarya</taxon>
        <taxon>Ascomycota</taxon>
        <taxon>Pezizomycotina</taxon>
        <taxon>Pezizomycetes</taxon>
        <taxon>Pezizales</taxon>
        <taxon>Pyronemataceae</taxon>
        <taxon>Pyronema</taxon>
    </lineage>
</organism>
<protein>
    <submittedName>
        <fullName evidence="4">Similar to 2-dehydro-3-deoxy-D-gluconate 5-dehydrogenase acc. no. Q05528</fullName>
    </submittedName>
</protein>
<dbReference type="Gene3D" id="3.40.50.720">
    <property type="entry name" value="NAD(P)-binding Rossmann-like Domain"/>
    <property type="match status" value="1"/>
</dbReference>
<dbReference type="SUPFAM" id="SSF51735">
    <property type="entry name" value="NAD(P)-binding Rossmann-fold domains"/>
    <property type="match status" value="1"/>
</dbReference>
<gene>
    <name evidence="4" type="ORF">PCON_02763</name>
</gene>
<comment type="similarity">
    <text evidence="1">Belongs to the short-chain dehydrogenases/reductases (SDR) family.</text>
</comment>
<dbReference type="Proteomes" id="UP000018144">
    <property type="component" value="Unassembled WGS sequence"/>
</dbReference>
<dbReference type="OrthoDB" id="417891at2759"/>
<dbReference type="eggNOG" id="KOG0725">
    <property type="taxonomic scope" value="Eukaryota"/>
</dbReference>
<evidence type="ECO:0000256" key="3">
    <source>
        <dbReference type="ARBA" id="ARBA00023002"/>
    </source>
</evidence>
<dbReference type="FunFam" id="3.40.50.720:FF:000084">
    <property type="entry name" value="Short-chain dehydrogenase reductase"/>
    <property type="match status" value="1"/>
</dbReference>
<dbReference type="InterPro" id="IPR002347">
    <property type="entry name" value="SDR_fam"/>
</dbReference>
<dbReference type="PRINTS" id="PR00080">
    <property type="entry name" value="SDRFAMILY"/>
</dbReference>
<dbReference type="Pfam" id="PF13561">
    <property type="entry name" value="adh_short_C2"/>
    <property type="match status" value="1"/>
</dbReference>
<dbReference type="GO" id="GO:0016616">
    <property type="term" value="F:oxidoreductase activity, acting on the CH-OH group of donors, NAD or NADP as acceptor"/>
    <property type="evidence" value="ECO:0007669"/>
    <property type="project" value="TreeGrafter"/>
</dbReference>
<reference evidence="4 5" key="1">
    <citation type="journal article" date="2013" name="PLoS Genet.">
        <title>The genome and development-dependent transcriptomes of Pyronema confluens: a window into fungal evolution.</title>
        <authorList>
            <person name="Traeger S."/>
            <person name="Altegoer F."/>
            <person name="Freitag M."/>
            <person name="Gabaldon T."/>
            <person name="Kempken F."/>
            <person name="Kumar A."/>
            <person name="Marcet-Houben M."/>
            <person name="Poggeler S."/>
            <person name="Stajich J.E."/>
            <person name="Nowrousian M."/>
        </authorList>
    </citation>
    <scope>NUCLEOTIDE SEQUENCE [LARGE SCALE GENOMIC DNA]</scope>
    <source>
        <strain evidence="5">CBS 100304</strain>
        <tissue evidence="4">Vegetative mycelium</tissue>
    </source>
</reference>
<keyword evidence="2" id="KW-0521">NADP</keyword>
<name>U4KUV3_PYROM</name>
<dbReference type="OMA" id="MSMTLAN"/>
<evidence type="ECO:0000313" key="4">
    <source>
        <dbReference type="EMBL" id="CCX04581.1"/>
    </source>
</evidence>
<dbReference type="STRING" id="1076935.U4KUV3"/>
<keyword evidence="3" id="KW-0560">Oxidoreductase</keyword>
<evidence type="ECO:0000256" key="1">
    <source>
        <dbReference type="ARBA" id="ARBA00006484"/>
    </source>
</evidence>